<dbReference type="EC" id="2.7.1.25" evidence="9 10"/>
<keyword evidence="5 9" id="KW-0808">Transferase</keyword>
<dbReference type="CDD" id="cd02027">
    <property type="entry name" value="APSK"/>
    <property type="match status" value="1"/>
</dbReference>
<feature type="domain" description="APS kinase" evidence="11">
    <location>
        <begin position="26"/>
        <end position="174"/>
    </location>
</feature>
<comment type="function">
    <text evidence="2 9 10">Catalyzes the synthesis of activated sulfate.</text>
</comment>
<dbReference type="FunFam" id="3.40.50.300:FF:000212">
    <property type="entry name" value="Adenylyl-sulfate kinase"/>
    <property type="match status" value="1"/>
</dbReference>
<dbReference type="RefSeq" id="WP_188647636.1">
    <property type="nucleotide sequence ID" value="NZ_BMHQ01000006.1"/>
</dbReference>
<dbReference type="EMBL" id="BMHQ01000006">
    <property type="protein sequence ID" value="GGE17355.1"/>
    <property type="molecule type" value="Genomic_DNA"/>
</dbReference>
<dbReference type="InterPro" id="IPR027417">
    <property type="entry name" value="P-loop_NTPase"/>
</dbReference>
<comment type="catalytic activity">
    <reaction evidence="1 9 10">
        <text>adenosine 5'-phosphosulfate + ATP = 3'-phosphoadenylyl sulfate + ADP + H(+)</text>
        <dbReference type="Rhea" id="RHEA:24152"/>
        <dbReference type="ChEBI" id="CHEBI:15378"/>
        <dbReference type="ChEBI" id="CHEBI:30616"/>
        <dbReference type="ChEBI" id="CHEBI:58243"/>
        <dbReference type="ChEBI" id="CHEBI:58339"/>
        <dbReference type="ChEBI" id="CHEBI:456216"/>
        <dbReference type="EC" id="2.7.1.25"/>
    </reaction>
</comment>
<dbReference type="NCBIfam" id="TIGR00455">
    <property type="entry name" value="apsK"/>
    <property type="match status" value="1"/>
</dbReference>
<comment type="pathway">
    <text evidence="3 9 10">Sulfur metabolism; hydrogen sulfide biosynthesis; sulfite from sulfate: step 2/3.</text>
</comment>
<dbReference type="UniPathway" id="UPA00140">
    <property type="reaction ID" value="UER00205"/>
</dbReference>
<sequence>MTTANIVWHETSVTKEERQRKNGYRSSCIWFTGLSGSGKSTLANALSRALFERGIQSYVLDGDNIRHGLNQGLGFSPEDRKENIRRIGEVAKLFVDSGQFALTAFISPYREDRARVRERLEPGEFIEVYVKCGLEECERRDPKGLYQKARQGKIPEFTGISSPYEAPEQPELVLETDRKSLDQCVQDLLVYLEEHDYIPAG</sequence>
<evidence type="ECO:0000256" key="5">
    <source>
        <dbReference type="ARBA" id="ARBA00022679"/>
    </source>
</evidence>
<keyword evidence="13" id="KW-1185">Reference proteome</keyword>
<proteinExistence type="inferred from homology"/>
<comment type="caution">
    <text evidence="12">The sequence shown here is derived from an EMBL/GenBank/DDBJ whole genome shotgun (WGS) entry which is preliminary data.</text>
</comment>
<protein>
    <recommendedName>
        <fullName evidence="9 10">Adenylyl-sulfate kinase</fullName>
        <ecNumber evidence="9 10">2.7.1.25</ecNumber>
    </recommendedName>
    <alternativeName>
        <fullName evidence="9">APS kinase</fullName>
    </alternativeName>
    <alternativeName>
        <fullName evidence="9">ATP adenosine-5'-phosphosulfate 3'-phosphotransferase</fullName>
    </alternativeName>
    <alternativeName>
        <fullName evidence="9">Adenosine-5'-phosphosulfate kinase</fullName>
    </alternativeName>
</protein>
<keyword evidence="8 9" id="KW-0067">ATP-binding</keyword>
<evidence type="ECO:0000256" key="7">
    <source>
        <dbReference type="ARBA" id="ARBA00022777"/>
    </source>
</evidence>
<dbReference type="SUPFAM" id="SSF52540">
    <property type="entry name" value="P-loop containing nucleoside triphosphate hydrolases"/>
    <property type="match status" value="1"/>
</dbReference>
<evidence type="ECO:0000256" key="4">
    <source>
        <dbReference type="ARBA" id="ARBA00007008"/>
    </source>
</evidence>
<dbReference type="InterPro" id="IPR002891">
    <property type="entry name" value="APS"/>
</dbReference>
<evidence type="ECO:0000256" key="2">
    <source>
        <dbReference type="ARBA" id="ARBA00002632"/>
    </source>
</evidence>
<dbReference type="Proteomes" id="UP000625210">
    <property type="component" value="Unassembled WGS sequence"/>
</dbReference>
<comment type="similarity">
    <text evidence="4 9 10">Belongs to the APS kinase family.</text>
</comment>
<dbReference type="NCBIfam" id="NF003013">
    <property type="entry name" value="PRK03846.1"/>
    <property type="match status" value="1"/>
</dbReference>
<dbReference type="PANTHER" id="PTHR11055">
    <property type="entry name" value="BIFUNCTIONAL 3'-PHOSPHOADENOSINE 5'-PHOSPHOSULFATE SYNTHASE"/>
    <property type="match status" value="1"/>
</dbReference>
<keyword evidence="9" id="KW-0597">Phosphoprotein</keyword>
<evidence type="ECO:0000313" key="13">
    <source>
        <dbReference type="Proteomes" id="UP000625210"/>
    </source>
</evidence>
<evidence type="ECO:0000256" key="1">
    <source>
        <dbReference type="ARBA" id="ARBA00001823"/>
    </source>
</evidence>
<keyword evidence="7 9" id="KW-0418">Kinase</keyword>
<evidence type="ECO:0000256" key="10">
    <source>
        <dbReference type="RuleBase" id="RU004347"/>
    </source>
</evidence>
<evidence type="ECO:0000256" key="3">
    <source>
        <dbReference type="ARBA" id="ARBA00004806"/>
    </source>
</evidence>
<dbReference type="AlphaFoldDB" id="A0A8J2VHL9"/>
<evidence type="ECO:0000256" key="9">
    <source>
        <dbReference type="HAMAP-Rule" id="MF_00065"/>
    </source>
</evidence>
<evidence type="ECO:0000313" key="12">
    <source>
        <dbReference type="EMBL" id="GGE17355.1"/>
    </source>
</evidence>
<dbReference type="InterPro" id="IPR059117">
    <property type="entry name" value="APS_kinase_dom"/>
</dbReference>
<dbReference type="PANTHER" id="PTHR11055:SF1">
    <property type="entry name" value="PAPS SYNTHETASE, ISOFORM D"/>
    <property type="match status" value="1"/>
</dbReference>
<accession>A0A8J2VHL9</accession>
<dbReference type="GO" id="GO:0005524">
    <property type="term" value="F:ATP binding"/>
    <property type="evidence" value="ECO:0007669"/>
    <property type="project" value="UniProtKB-UniRule"/>
</dbReference>
<name>A0A8J2VHL9_9BACL</name>
<gene>
    <name evidence="9 12" type="primary">cysC</name>
    <name evidence="12" type="ORF">GCM10011571_18800</name>
</gene>
<feature type="binding site" evidence="9">
    <location>
        <begin position="33"/>
        <end position="40"/>
    </location>
    <ligand>
        <name>ATP</name>
        <dbReference type="ChEBI" id="CHEBI:30616"/>
    </ligand>
</feature>
<reference evidence="12" key="2">
    <citation type="submission" date="2020-09" db="EMBL/GenBank/DDBJ databases">
        <authorList>
            <person name="Sun Q."/>
            <person name="Zhou Y."/>
        </authorList>
    </citation>
    <scope>NUCLEOTIDE SEQUENCE</scope>
    <source>
        <strain evidence="12">CGMCC 1.15179</strain>
    </source>
</reference>
<evidence type="ECO:0000256" key="6">
    <source>
        <dbReference type="ARBA" id="ARBA00022741"/>
    </source>
</evidence>
<dbReference type="GO" id="GO:0070814">
    <property type="term" value="P:hydrogen sulfide biosynthetic process"/>
    <property type="evidence" value="ECO:0007669"/>
    <property type="project" value="UniProtKB-UniRule"/>
</dbReference>
<evidence type="ECO:0000259" key="11">
    <source>
        <dbReference type="Pfam" id="PF01583"/>
    </source>
</evidence>
<dbReference type="Pfam" id="PF01583">
    <property type="entry name" value="APS_kinase"/>
    <property type="match status" value="1"/>
</dbReference>
<keyword evidence="6 9" id="KW-0547">Nucleotide-binding</keyword>
<dbReference type="Gene3D" id="3.40.50.300">
    <property type="entry name" value="P-loop containing nucleotide triphosphate hydrolases"/>
    <property type="match status" value="1"/>
</dbReference>
<organism evidence="12 13">
    <name type="scientific">Marinithermofilum abyssi</name>
    <dbReference type="NCBI Taxonomy" id="1571185"/>
    <lineage>
        <taxon>Bacteria</taxon>
        <taxon>Bacillati</taxon>
        <taxon>Bacillota</taxon>
        <taxon>Bacilli</taxon>
        <taxon>Bacillales</taxon>
        <taxon>Thermoactinomycetaceae</taxon>
        <taxon>Marinithermofilum</taxon>
    </lineage>
</organism>
<reference evidence="12" key="1">
    <citation type="journal article" date="2014" name="Int. J. Syst. Evol. Microbiol.">
        <title>Complete genome sequence of Corynebacterium casei LMG S-19264T (=DSM 44701T), isolated from a smear-ripened cheese.</title>
        <authorList>
            <consortium name="US DOE Joint Genome Institute (JGI-PGF)"/>
            <person name="Walter F."/>
            <person name="Albersmeier A."/>
            <person name="Kalinowski J."/>
            <person name="Ruckert C."/>
        </authorList>
    </citation>
    <scope>NUCLEOTIDE SEQUENCE</scope>
    <source>
        <strain evidence="12">CGMCC 1.15179</strain>
    </source>
</reference>
<dbReference type="HAMAP" id="MF_00065">
    <property type="entry name" value="Adenylyl_sulf_kinase"/>
    <property type="match status" value="1"/>
</dbReference>
<evidence type="ECO:0000256" key="8">
    <source>
        <dbReference type="ARBA" id="ARBA00022840"/>
    </source>
</evidence>
<feature type="active site" description="Phosphoserine intermediate" evidence="9">
    <location>
        <position position="107"/>
    </location>
</feature>
<dbReference type="GO" id="GO:0004020">
    <property type="term" value="F:adenylylsulfate kinase activity"/>
    <property type="evidence" value="ECO:0007669"/>
    <property type="project" value="UniProtKB-UniRule"/>
</dbReference>
<dbReference type="GO" id="GO:0000103">
    <property type="term" value="P:sulfate assimilation"/>
    <property type="evidence" value="ECO:0007669"/>
    <property type="project" value="UniProtKB-UniRule"/>
</dbReference>